<evidence type="ECO:0000256" key="1">
    <source>
        <dbReference type="SAM" id="MobiDB-lite"/>
    </source>
</evidence>
<evidence type="ECO:0000313" key="3">
    <source>
        <dbReference type="Proteomes" id="UP001218188"/>
    </source>
</evidence>
<sequence length="272" mass="30178">MDWIPPPNRQRRDFICPQEDKDGASLSGQGLDSSSHSGPNGSGAQTVLTCTYEDGAGECSYLEDGTFSSGSSACPDGSPPPSSPTDANPNTSCHPNRQSFTPFYKSFASFYKSFAPSYQHLCPSPIALEHLADHHLPVFFNAAYEFFECSLRKQKQRSSAGKHFEARRRRRRNPEANVTVYQWKPPMNAPPPSGPISISAVAHNRQEYLMAQLRAVQKQLEAVQNGVGDGSTHLEEAMQQNEALRARIRMLEREMLSQWGQGLTDSPPEYLE</sequence>
<dbReference type="Proteomes" id="UP001218188">
    <property type="component" value="Unassembled WGS sequence"/>
</dbReference>
<name>A0AAD6SYW1_9AGAR</name>
<feature type="compositionally biased region" description="Basic and acidic residues" evidence="1">
    <location>
        <begin position="10"/>
        <end position="23"/>
    </location>
</feature>
<feature type="compositionally biased region" description="Polar residues" evidence="1">
    <location>
        <begin position="85"/>
        <end position="94"/>
    </location>
</feature>
<comment type="caution">
    <text evidence="2">The sequence shown here is derived from an EMBL/GenBank/DDBJ whole genome shotgun (WGS) entry which is preliminary data.</text>
</comment>
<evidence type="ECO:0000313" key="2">
    <source>
        <dbReference type="EMBL" id="KAJ7036343.1"/>
    </source>
</evidence>
<keyword evidence="3" id="KW-1185">Reference proteome</keyword>
<proteinExistence type="predicted"/>
<dbReference type="AlphaFoldDB" id="A0AAD6SYW1"/>
<feature type="region of interest" description="Disordered" evidence="1">
    <location>
        <begin position="70"/>
        <end position="94"/>
    </location>
</feature>
<accession>A0AAD6SYW1</accession>
<protein>
    <submittedName>
        <fullName evidence="2">Uncharacterized protein</fullName>
    </submittedName>
</protein>
<gene>
    <name evidence="2" type="ORF">C8F04DRAFT_1257905</name>
</gene>
<dbReference type="EMBL" id="JARJCM010000043">
    <property type="protein sequence ID" value="KAJ7036343.1"/>
    <property type="molecule type" value="Genomic_DNA"/>
</dbReference>
<feature type="compositionally biased region" description="Polar residues" evidence="1">
    <location>
        <begin position="26"/>
        <end position="47"/>
    </location>
</feature>
<organism evidence="2 3">
    <name type="scientific">Mycena alexandri</name>
    <dbReference type="NCBI Taxonomy" id="1745969"/>
    <lineage>
        <taxon>Eukaryota</taxon>
        <taxon>Fungi</taxon>
        <taxon>Dikarya</taxon>
        <taxon>Basidiomycota</taxon>
        <taxon>Agaricomycotina</taxon>
        <taxon>Agaricomycetes</taxon>
        <taxon>Agaricomycetidae</taxon>
        <taxon>Agaricales</taxon>
        <taxon>Marasmiineae</taxon>
        <taxon>Mycenaceae</taxon>
        <taxon>Mycena</taxon>
    </lineage>
</organism>
<reference evidence="2" key="1">
    <citation type="submission" date="2023-03" db="EMBL/GenBank/DDBJ databases">
        <title>Massive genome expansion in bonnet fungi (Mycena s.s.) driven by repeated elements and novel gene families across ecological guilds.</title>
        <authorList>
            <consortium name="Lawrence Berkeley National Laboratory"/>
            <person name="Harder C.B."/>
            <person name="Miyauchi S."/>
            <person name="Viragh M."/>
            <person name="Kuo A."/>
            <person name="Thoen E."/>
            <person name="Andreopoulos B."/>
            <person name="Lu D."/>
            <person name="Skrede I."/>
            <person name="Drula E."/>
            <person name="Henrissat B."/>
            <person name="Morin E."/>
            <person name="Kohler A."/>
            <person name="Barry K."/>
            <person name="LaButti K."/>
            <person name="Morin E."/>
            <person name="Salamov A."/>
            <person name="Lipzen A."/>
            <person name="Mereny Z."/>
            <person name="Hegedus B."/>
            <person name="Baldrian P."/>
            <person name="Stursova M."/>
            <person name="Weitz H."/>
            <person name="Taylor A."/>
            <person name="Grigoriev I.V."/>
            <person name="Nagy L.G."/>
            <person name="Martin F."/>
            <person name="Kauserud H."/>
        </authorList>
    </citation>
    <scope>NUCLEOTIDE SEQUENCE</scope>
    <source>
        <strain evidence="2">CBHHK200</strain>
    </source>
</reference>
<feature type="region of interest" description="Disordered" evidence="1">
    <location>
        <begin position="1"/>
        <end position="47"/>
    </location>
</feature>